<sequence>MSRSPGPNRWSALDRDLGRVSTLEAASSHSLRPFIGGGLAILFLTVVALVAAATVGISSGSIAILAASVFAAYMAMNIGANDVANNMGPAVGARALTMTGAIAIAAICETAGALIGGREVITTVSRGIIDGPAFAEPRLYTLALLSAMLGGAFWMNAATLIGAPVSTTHAVLGALIGAGVTAAGLGAVHWDHLAVIALSWVLSPLAGGLLAAGILAVVQRTMLDPEDKIAAARRWVPVLIGVTAGTFTLYLVVKGLPHQAPAASRRELAIAILFGLAAWLAARPLVRRQAQGLANRKKSLKVLFRLPLIVSAAILSFAHGANDVANAVGPLAAIAHVTAQGHADAQVDFPFWVMLIGGLGISAGLILFGPRLVRLVGDEITRLNPPRACCVALAAGIVVLLASWAGLPVSTTHVAIGGIFGVGFFREWDHERRLARARSGPGRLPAEERRRRRLVRRSHFLTIVAAWIVTVPAAALLAALTFLVLNLLAG</sequence>
<feature type="transmembrane region" description="Helical" evidence="6">
    <location>
        <begin position="139"/>
        <end position="163"/>
    </location>
</feature>
<dbReference type="GO" id="GO:0016020">
    <property type="term" value="C:membrane"/>
    <property type="evidence" value="ECO:0007669"/>
    <property type="project" value="UniProtKB-SubCell"/>
</dbReference>
<accession>A0A8J6Z9J9</accession>
<feature type="transmembrane region" description="Helical" evidence="6">
    <location>
        <begin position="411"/>
        <end position="428"/>
    </location>
</feature>
<keyword evidence="4 6" id="KW-1133">Transmembrane helix</keyword>
<feature type="transmembrane region" description="Helical" evidence="6">
    <location>
        <begin position="238"/>
        <end position="256"/>
    </location>
</feature>
<dbReference type="RefSeq" id="WP_193186919.1">
    <property type="nucleotide sequence ID" value="NZ_JACVXA010000105.1"/>
</dbReference>
<evidence type="ECO:0000313" key="7">
    <source>
        <dbReference type="EMBL" id="MBE3640554.1"/>
    </source>
</evidence>
<feature type="transmembrane region" description="Helical" evidence="6">
    <location>
        <begin position="302"/>
        <end position="321"/>
    </location>
</feature>
<reference evidence="7" key="1">
    <citation type="submission" date="2020-09" db="EMBL/GenBank/DDBJ databases">
        <title>A novel bacterium of genus Mangrovicoccus, isolated from South China Sea.</title>
        <authorList>
            <person name="Huang H."/>
            <person name="Mo K."/>
            <person name="Hu Y."/>
        </authorList>
    </citation>
    <scope>NUCLEOTIDE SEQUENCE</scope>
    <source>
        <strain evidence="7">HB182678</strain>
    </source>
</reference>
<keyword evidence="2 6" id="KW-0813">Transport</keyword>
<dbReference type="GO" id="GO:0035435">
    <property type="term" value="P:phosphate ion transmembrane transport"/>
    <property type="evidence" value="ECO:0007669"/>
    <property type="project" value="TreeGrafter"/>
</dbReference>
<dbReference type="Proteomes" id="UP000609121">
    <property type="component" value="Unassembled WGS sequence"/>
</dbReference>
<feature type="transmembrane region" description="Helical" evidence="6">
    <location>
        <begin position="349"/>
        <end position="368"/>
    </location>
</feature>
<evidence type="ECO:0000256" key="3">
    <source>
        <dbReference type="ARBA" id="ARBA00022692"/>
    </source>
</evidence>
<feature type="transmembrane region" description="Helical" evidence="6">
    <location>
        <begin position="388"/>
        <end position="405"/>
    </location>
</feature>
<evidence type="ECO:0000256" key="5">
    <source>
        <dbReference type="ARBA" id="ARBA00023136"/>
    </source>
</evidence>
<feature type="transmembrane region" description="Helical" evidence="6">
    <location>
        <begin position="170"/>
        <end position="190"/>
    </location>
</feature>
<gene>
    <name evidence="7" type="ORF">ICN82_20315</name>
</gene>
<feature type="transmembrane region" description="Helical" evidence="6">
    <location>
        <begin position="460"/>
        <end position="485"/>
    </location>
</feature>
<evidence type="ECO:0000256" key="1">
    <source>
        <dbReference type="ARBA" id="ARBA00004141"/>
    </source>
</evidence>
<dbReference type="GO" id="GO:0005315">
    <property type="term" value="F:phosphate transmembrane transporter activity"/>
    <property type="evidence" value="ECO:0007669"/>
    <property type="project" value="InterPro"/>
</dbReference>
<feature type="transmembrane region" description="Helical" evidence="6">
    <location>
        <begin position="34"/>
        <end position="55"/>
    </location>
</feature>
<comment type="subcellular location">
    <subcellularLocation>
        <location evidence="1 6">Membrane</location>
        <topology evidence="1 6">Multi-pass membrane protein</topology>
    </subcellularLocation>
</comment>
<proteinExistence type="inferred from homology"/>
<evidence type="ECO:0000313" key="8">
    <source>
        <dbReference type="Proteomes" id="UP000609121"/>
    </source>
</evidence>
<dbReference type="EMBL" id="JACVXA010000105">
    <property type="protein sequence ID" value="MBE3640554.1"/>
    <property type="molecule type" value="Genomic_DNA"/>
</dbReference>
<name>A0A8J6Z9J9_9RHOB</name>
<feature type="transmembrane region" description="Helical" evidence="6">
    <location>
        <begin position="268"/>
        <end position="286"/>
    </location>
</feature>
<evidence type="ECO:0000256" key="6">
    <source>
        <dbReference type="RuleBase" id="RU363058"/>
    </source>
</evidence>
<dbReference type="PANTHER" id="PTHR11101">
    <property type="entry name" value="PHOSPHATE TRANSPORTER"/>
    <property type="match status" value="1"/>
</dbReference>
<dbReference type="PANTHER" id="PTHR11101:SF80">
    <property type="entry name" value="PHOSPHATE TRANSPORTER"/>
    <property type="match status" value="1"/>
</dbReference>
<evidence type="ECO:0000256" key="2">
    <source>
        <dbReference type="ARBA" id="ARBA00022448"/>
    </source>
</evidence>
<dbReference type="Pfam" id="PF01384">
    <property type="entry name" value="PHO4"/>
    <property type="match status" value="1"/>
</dbReference>
<protein>
    <recommendedName>
        <fullName evidence="6">Phosphate transporter</fullName>
    </recommendedName>
</protein>
<keyword evidence="8" id="KW-1185">Reference proteome</keyword>
<keyword evidence="5 6" id="KW-0472">Membrane</keyword>
<keyword evidence="3 6" id="KW-0812">Transmembrane</keyword>
<organism evidence="7 8">
    <name type="scientific">Mangrovicoccus algicola</name>
    <dbReference type="NCBI Taxonomy" id="2771008"/>
    <lineage>
        <taxon>Bacteria</taxon>
        <taxon>Pseudomonadati</taxon>
        <taxon>Pseudomonadota</taxon>
        <taxon>Alphaproteobacteria</taxon>
        <taxon>Rhodobacterales</taxon>
        <taxon>Paracoccaceae</taxon>
        <taxon>Mangrovicoccus</taxon>
    </lineage>
</organism>
<dbReference type="AlphaFoldDB" id="A0A8J6Z9J9"/>
<comment type="similarity">
    <text evidence="6">Belongs to the inorganic phosphate transporter (PiT) (TC 2.A.20) family.</text>
</comment>
<dbReference type="InterPro" id="IPR001204">
    <property type="entry name" value="Phos_transporter"/>
</dbReference>
<feature type="transmembrane region" description="Helical" evidence="6">
    <location>
        <begin position="196"/>
        <end position="218"/>
    </location>
</feature>
<keyword evidence="6" id="KW-0592">Phosphate transport</keyword>
<comment type="caution">
    <text evidence="7">The sequence shown here is derived from an EMBL/GenBank/DDBJ whole genome shotgun (WGS) entry which is preliminary data.</text>
</comment>
<evidence type="ECO:0000256" key="4">
    <source>
        <dbReference type="ARBA" id="ARBA00022989"/>
    </source>
</evidence>
<feature type="transmembrane region" description="Helical" evidence="6">
    <location>
        <begin position="62"/>
        <end position="80"/>
    </location>
</feature>